<feature type="compositionally biased region" description="Acidic residues" evidence="1">
    <location>
        <begin position="82"/>
        <end position="102"/>
    </location>
</feature>
<feature type="region of interest" description="Disordered" evidence="1">
    <location>
        <begin position="1"/>
        <end position="49"/>
    </location>
</feature>
<name>A0A4Q9PEY4_9APHY</name>
<dbReference type="Proteomes" id="UP000292082">
    <property type="component" value="Unassembled WGS sequence"/>
</dbReference>
<feature type="compositionally biased region" description="Acidic residues" evidence="1">
    <location>
        <begin position="11"/>
        <end position="21"/>
    </location>
</feature>
<feature type="compositionally biased region" description="Polar residues" evidence="1">
    <location>
        <begin position="136"/>
        <end position="153"/>
    </location>
</feature>
<dbReference type="AlphaFoldDB" id="A0A4Q9PEY4"/>
<feature type="compositionally biased region" description="Polar residues" evidence="1">
    <location>
        <begin position="113"/>
        <end position="122"/>
    </location>
</feature>
<dbReference type="InterPro" id="IPR045341">
    <property type="entry name" value="DUF6532"/>
</dbReference>
<protein>
    <submittedName>
        <fullName evidence="2">Uncharacterized protein</fullName>
    </submittedName>
</protein>
<dbReference type="EMBL" id="ML145285">
    <property type="protein sequence ID" value="TBU51787.1"/>
    <property type="molecule type" value="Genomic_DNA"/>
</dbReference>
<dbReference type="STRING" id="114155.A0A4Q9PEY4"/>
<reference evidence="2 3" key="1">
    <citation type="submission" date="2019-01" db="EMBL/GenBank/DDBJ databases">
        <title>Draft genome sequences of three monokaryotic isolates of the white-rot basidiomycete fungus Dichomitus squalens.</title>
        <authorList>
            <consortium name="DOE Joint Genome Institute"/>
            <person name="Lopez S.C."/>
            <person name="Andreopoulos B."/>
            <person name="Pangilinan J."/>
            <person name="Lipzen A."/>
            <person name="Riley R."/>
            <person name="Ahrendt S."/>
            <person name="Ng V."/>
            <person name="Barry K."/>
            <person name="Daum C."/>
            <person name="Grigoriev I.V."/>
            <person name="Hilden K.S."/>
            <person name="Makela M.R."/>
            <person name="de Vries R.P."/>
        </authorList>
    </citation>
    <scope>NUCLEOTIDE SEQUENCE [LARGE SCALE GENOMIC DNA]</scope>
    <source>
        <strain evidence="2 3">CBS 464.89</strain>
    </source>
</reference>
<dbReference type="Pfam" id="PF20149">
    <property type="entry name" value="DUF6532"/>
    <property type="match status" value="1"/>
</dbReference>
<keyword evidence="3" id="KW-1185">Reference proteome</keyword>
<evidence type="ECO:0000313" key="2">
    <source>
        <dbReference type="EMBL" id="TBU51787.1"/>
    </source>
</evidence>
<gene>
    <name evidence="2" type="ORF">BD310DRAFT_941572</name>
</gene>
<proteinExistence type="predicted"/>
<accession>A0A4Q9PEY4</accession>
<evidence type="ECO:0000256" key="1">
    <source>
        <dbReference type="SAM" id="MobiDB-lite"/>
    </source>
</evidence>
<evidence type="ECO:0000313" key="3">
    <source>
        <dbReference type="Proteomes" id="UP000292082"/>
    </source>
</evidence>
<feature type="region of interest" description="Disordered" evidence="1">
    <location>
        <begin position="69"/>
        <end position="153"/>
    </location>
</feature>
<sequence length="513" mass="56580">MPKRKPVESDSPTEEDEEEMIFSDGESTSTALKRTRKVSTKQQAINNEKAAKANVELEKYKKLYHAASKKLKKQRKAKQDDADAIDDDPDRLPPESEEEDEPPAISLRASIRRQASTPTRTAVTPRIRRREGTGVVTGNATPQTMQSTLQESSLSTEPAELFALPSLTSSESAEPASLSRISSIQGQSLTSMAIGGREGSSEVDTVEPADTTPADGSSLILAPFRPGIVLGSRPNASDYTDEVKDLLQESITRYYYLYICTENAFPDSVEQRTFAKRAWKAACAARKVPVPWALSDRMIRLIGGRKSNIRGDISDAIRDRTAVAYGITEHASLSAERRNMSLVTNLMTDGIFHHKTYDFETGTRAHMFQNKFIGQAIQIAFFGSSRTGLGFLAPDTFNPIPIPTIAFVTTVIHAHLLEWSTGRRLHESFSESRHGTHYKAFKSDLESYASGNNGPIFSNIRMRMYEKAFRGGGGIALDTHTVRVTNAAMEIAKAELEARTGLTDSEDELEQGH</sequence>
<organism evidence="2 3">
    <name type="scientific">Dichomitus squalens</name>
    <dbReference type="NCBI Taxonomy" id="114155"/>
    <lineage>
        <taxon>Eukaryota</taxon>
        <taxon>Fungi</taxon>
        <taxon>Dikarya</taxon>
        <taxon>Basidiomycota</taxon>
        <taxon>Agaricomycotina</taxon>
        <taxon>Agaricomycetes</taxon>
        <taxon>Polyporales</taxon>
        <taxon>Polyporaceae</taxon>
        <taxon>Dichomitus</taxon>
    </lineage>
</organism>